<dbReference type="Gene3D" id="1.10.601.10">
    <property type="entry name" value="RNA Polymerase Primary Sigma Factor"/>
    <property type="match status" value="1"/>
</dbReference>
<dbReference type="InterPro" id="IPR007624">
    <property type="entry name" value="RNA_pol_sigma70_r3"/>
</dbReference>
<dbReference type="InterPro" id="IPR050239">
    <property type="entry name" value="Sigma-70_RNA_pol_init_factors"/>
</dbReference>
<dbReference type="EMBL" id="LR214940">
    <property type="protein sequence ID" value="VEU55404.1"/>
    <property type="molecule type" value="Genomic_DNA"/>
</dbReference>
<reference evidence="11 12" key="1">
    <citation type="submission" date="2019-01" db="EMBL/GenBank/DDBJ databases">
        <authorList>
            <consortium name="Pathogen Informatics"/>
        </authorList>
    </citation>
    <scope>NUCLEOTIDE SEQUENCE [LARGE SCALE GENOMIC DNA]</scope>
    <source>
        <strain evidence="11 12">NCTC10112</strain>
    </source>
</reference>
<evidence type="ECO:0000259" key="10">
    <source>
        <dbReference type="Pfam" id="PF04545"/>
    </source>
</evidence>
<dbReference type="RefSeq" id="WP_022936167.1">
    <property type="nucleotide sequence ID" value="NZ_LR214940.1"/>
</dbReference>
<dbReference type="InterPro" id="IPR014284">
    <property type="entry name" value="RNA_pol_sigma-70_dom"/>
</dbReference>
<dbReference type="InterPro" id="IPR000943">
    <property type="entry name" value="RNA_pol_sigma70"/>
</dbReference>
<dbReference type="GO" id="GO:0006352">
    <property type="term" value="P:DNA-templated transcription initiation"/>
    <property type="evidence" value="ECO:0007669"/>
    <property type="project" value="InterPro"/>
</dbReference>
<dbReference type="PANTHER" id="PTHR30603">
    <property type="entry name" value="RNA POLYMERASE SIGMA FACTOR RPO"/>
    <property type="match status" value="1"/>
</dbReference>
<dbReference type="Pfam" id="PF04542">
    <property type="entry name" value="Sigma70_r2"/>
    <property type="match status" value="1"/>
</dbReference>
<feature type="domain" description="RNA polymerase sigma-70 region 4" evidence="10">
    <location>
        <begin position="488"/>
        <end position="545"/>
    </location>
</feature>
<dbReference type="Pfam" id="PF04545">
    <property type="entry name" value="Sigma70_r4"/>
    <property type="match status" value="1"/>
</dbReference>
<dbReference type="OrthoDB" id="9809557at2"/>
<feature type="compositionally biased region" description="Polar residues" evidence="6">
    <location>
        <begin position="1"/>
        <end position="10"/>
    </location>
</feature>
<gene>
    <name evidence="11" type="primary">rpoD</name>
    <name evidence="11" type="ORF">NCTC10112_00209</name>
</gene>
<sequence length="564" mass="65994">MANTKTITNTKVEKETKKAAPKKVANLKKEIVAKPAIKKETTKKITKTNATNKTTSKLPTAKKEIKTNIEINVDDPKSIIKLLKTELSKSKFSQGEIFDFFEKHNIQLDESKSDALFEKLMESNMLNMDVDFDDDDDLSDTDFFEIIKKEKNFASNKDDDFDFESEDEEFDESKLKEIEDEESKENENEDFDEEFDDNGREHDTVEEEILLDEENQYLNKLGHVEDEEEEFDASSLLKNYDDTFEIKLDDPHQYKSSELTNKLTETNDIVKWYMRWIGKYGKLLTPNEEKELAIKMEEAQKAGDTYKYKRAKDMLINRNLRLVISNAKRYKNRGLSFIDLISEGNNGILKAVEKYDHNLGYKFSTYATWWIRQAITRAVADQARTVRIPVHMVETINKILKVERELQQELGRTPTDEEIAKKYGHDFTAERVRYIKKINIEPISLDKNVGKEENSSFSDFVKDESVQNPVDFSSHEELTVILNDMLDDTLDEEDKTLIKKRFGVGSDEKGNKYRPHTLEELAKEYGRTKEKIRQWETKIIRKLKHPQKRKKLKAYYQNGNYESD</sequence>
<keyword evidence="3" id="KW-0731">Sigma factor</keyword>
<name>A0A448ZW64_METOS</name>
<dbReference type="GO" id="GO:0016987">
    <property type="term" value="F:sigma factor activity"/>
    <property type="evidence" value="ECO:0007669"/>
    <property type="project" value="UniProtKB-KW"/>
</dbReference>
<accession>A0A448ZW64</accession>
<dbReference type="InterPro" id="IPR036388">
    <property type="entry name" value="WH-like_DNA-bd_sf"/>
</dbReference>
<protein>
    <submittedName>
        <fullName evidence="11">RNA polymerase sigma factor</fullName>
    </submittedName>
</protein>
<dbReference type="Proteomes" id="UP000290482">
    <property type="component" value="Chromosome"/>
</dbReference>
<dbReference type="InterPro" id="IPR009042">
    <property type="entry name" value="RNA_pol_sigma70_r1_2"/>
</dbReference>
<dbReference type="InterPro" id="IPR007630">
    <property type="entry name" value="RNA_pol_sigma70_r4"/>
</dbReference>
<dbReference type="SUPFAM" id="SSF88659">
    <property type="entry name" value="Sigma3 and sigma4 domains of RNA polymerase sigma factors"/>
    <property type="match status" value="2"/>
</dbReference>
<dbReference type="InterPro" id="IPR013324">
    <property type="entry name" value="RNA_pol_sigma_r3/r4-like"/>
</dbReference>
<dbReference type="SUPFAM" id="SSF88946">
    <property type="entry name" value="Sigma2 domain of RNA polymerase sigma factors"/>
    <property type="match status" value="1"/>
</dbReference>
<dbReference type="GO" id="GO:0003677">
    <property type="term" value="F:DNA binding"/>
    <property type="evidence" value="ECO:0007669"/>
    <property type="project" value="UniProtKB-KW"/>
</dbReference>
<dbReference type="NCBIfam" id="TIGR02937">
    <property type="entry name" value="sigma70-ECF"/>
    <property type="match status" value="1"/>
</dbReference>
<feature type="region of interest" description="Disordered" evidence="6">
    <location>
        <begin position="1"/>
        <end position="21"/>
    </location>
</feature>
<keyword evidence="5" id="KW-0804">Transcription</keyword>
<dbReference type="Pfam" id="PF04539">
    <property type="entry name" value="Sigma70_r3"/>
    <property type="match status" value="1"/>
</dbReference>
<organism evidence="11 12">
    <name type="scientific">Metamycoplasma orale</name>
    <name type="common">Mycoplasma orale</name>
    <dbReference type="NCBI Taxonomy" id="2121"/>
    <lineage>
        <taxon>Bacteria</taxon>
        <taxon>Bacillati</taxon>
        <taxon>Mycoplasmatota</taxon>
        <taxon>Mycoplasmoidales</taxon>
        <taxon>Metamycoplasmataceae</taxon>
        <taxon>Metamycoplasma</taxon>
    </lineage>
</organism>
<evidence type="ECO:0000259" key="8">
    <source>
        <dbReference type="Pfam" id="PF04539"/>
    </source>
</evidence>
<feature type="domain" description="RNA polymerase sigma-70 region 1.2" evidence="7">
    <location>
        <begin position="268"/>
        <end position="300"/>
    </location>
</feature>
<dbReference type="InterPro" id="IPR007627">
    <property type="entry name" value="RNA_pol_sigma70_r2"/>
</dbReference>
<evidence type="ECO:0000256" key="3">
    <source>
        <dbReference type="ARBA" id="ARBA00023082"/>
    </source>
</evidence>
<feature type="compositionally biased region" description="Acidic residues" evidence="6">
    <location>
        <begin position="159"/>
        <end position="171"/>
    </location>
</feature>
<evidence type="ECO:0000256" key="1">
    <source>
        <dbReference type="ARBA" id="ARBA00007788"/>
    </source>
</evidence>
<feature type="compositionally biased region" description="Acidic residues" evidence="6">
    <location>
        <begin position="178"/>
        <end position="196"/>
    </location>
</feature>
<evidence type="ECO:0000256" key="2">
    <source>
        <dbReference type="ARBA" id="ARBA00023015"/>
    </source>
</evidence>
<proteinExistence type="inferred from homology"/>
<feature type="domain" description="RNA polymerase sigma-70 region 2" evidence="9">
    <location>
        <begin position="315"/>
        <end position="385"/>
    </location>
</feature>
<evidence type="ECO:0000313" key="11">
    <source>
        <dbReference type="EMBL" id="VEU55404.1"/>
    </source>
</evidence>
<dbReference type="Pfam" id="PF00140">
    <property type="entry name" value="Sigma70_r1_2"/>
    <property type="match status" value="1"/>
</dbReference>
<comment type="similarity">
    <text evidence="1">Belongs to the sigma-70 factor family.</text>
</comment>
<dbReference type="PANTHER" id="PTHR30603:SF60">
    <property type="entry name" value="RNA POLYMERASE SIGMA FACTOR RPOD"/>
    <property type="match status" value="1"/>
</dbReference>
<dbReference type="AlphaFoldDB" id="A0A448ZW64"/>
<keyword evidence="2" id="KW-0805">Transcription regulation</keyword>
<dbReference type="InterPro" id="IPR013325">
    <property type="entry name" value="RNA_pol_sigma_r2"/>
</dbReference>
<feature type="domain" description="RNA polymerase sigma-70 region 3" evidence="8">
    <location>
        <begin position="394"/>
        <end position="471"/>
    </location>
</feature>
<evidence type="ECO:0000259" key="9">
    <source>
        <dbReference type="Pfam" id="PF04542"/>
    </source>
</evidence>
<evidence type="ECO:0000256" key="6">
    <source>
        <dbReference type="SAM" id="MobiDB-lite"/>
    </source>
</evidence>
<keyword evidence="12" id="KW-1185">Reference proteome</keyword>
<feature type="region of interest" description="Disordered" evidence="6">
    <location>
        <begin position="157"/>
        <end position="202"/>
    </location>
</feature>
<keyword evidence="4" id="KW-0238">DNA-binding</keyword>
<dbReference type="Gene3D" id="1.10.10.10">
    <property type="entry name" value="Winged helix-like DNA-binding domain superfamily/Winged helix DNA-binding domain"/>
    <property type="match status" value="2"/>
</dbReference>
<evidence type="ECO:0000256" key="4">
    <source>
        <dbReference type="ARBA" id="ARBA00023125"/>
    </source>
</evidence>
<evidence type="ECO:0000256" key="5">
    <source>
        <dbReference type="ARBA" id="ARBA00023163"/>
    </source>
</evidence>
<evidence type="ECO:0000259" key="7">
    <source>
        <dbReference type="Pfam" id="PF00140"/>
    </source>
</evidence>
<evidence type="ECO:0000313" key="12">
    <source>
        <dbReference type="Proteomes" id="UP000290482"/>
    </source>
</evidence>
<dbReference type="NCBIfam" id="NF004565">
    <property type="entry name" value="PRK05901.2-3"/>
    <property type="match status" value="1"/>
</dbReference>
<dbReference type="PRINTS" id="PR00046">
    <property type="entry name" value="SIGMA70FCT"/>
</dbReference>
<dbReference type="KEGG" id="mob:NCTC10112_00209"/>